<dbReference type="GO" id="GO:0003677">
    <property type="term" value="F:DNA binding"/>
    <property type="evidence" value="ECO:0007669"/>
    <property type="project" value="UniProtKB-UniRule"/>
</dbReference>
<dbReference type="EMBL" id="PPCN01000013">
    <property type="protein sequence ID" value="POF28482.1"/>
    <property type="molecule type" value="Genomic_DNA"/>
</dbReference>
<dbReference type="PANTHER" id="PTHR47506:SF1">
    <property type="entry name" value="HTH-TYPE TRANSCRIPTIONAL REGULATOR YJDC"/>
    <property type="match status" value="1"/>
</dbReference>
<dbReference type="Pfam" id="PF16925">
    <property type="entry name" value="TetR_C_13"/>
    <property type="match status" value="1"/>
</dbReference>
<evidence type="ECO:0000256" key="2">
    <source>
        <dbReference type="ARBA" id="ARBA00023125"/>
    </source>
</evidence>
<dbReference type="SUPFAM" id="SSF48498">
    <property type="entry name" value="Tetracyclin repressor-like, C-terminal domain"/>
    <property type="match status" value="1"/>
</dbReference>
<accession>A0A2S3UL77</accession>
<evidence type="ECO:0000259" key="5">
    <source>
        <dbReference type="PROSITE" id="PS50977"/>
    </source>
</evidence>
<dbReference type="Gene3D" id="1.10.357.10">
    <property type="entry name" value="Tetracycline Repressor, domain 2"/>
    <property type="match status" value="1"/>
</dbReference>
<keyword evidence="1" id="KW-0805">Transcription regulation</keyword>
<dbReference type="InterPro" id="IPR011075">
    <property type="entry name" value="TetR_C"/>
</dbReference>
<sequence length="216" mass="23575">MARGRPRKVSTKDALHSVMIAFWQNGYSATSMNDLVEASGMAKPGLYAAFGDKETIFEKALLHYFETYGGPVFARLHAAKKHVLEDLRDFLGAVAELTLDRNTPSGCFLVNALVDCTYGAQRHRELVDGLKNSRFTAIKERLFKAVAAGEMPADMDVDHVATFVDGQFSAIALLGRGGSTETDLATFIDTGLRALPVCGSPRVFEETEPGETILRQ</sequence>
<evidence type="ECO:0000256" key="3">
    <source>
        <dbReference type="ARBA" id="ARBA00023163"/>
    </source>
</evidence>
<keyword evidence="7" id="KW-1185">Reference proteome</keyword>
<keyword evidence="2 4" id="KW-0238">DNA-binding</keyword>
<evidence type="ECO:0000256" key="1">
    <source>
        <dbReference type="ARBA" id="ARBA00023015"/>
    </source>
</evidence>
<dbReference type="RefSeq" id="WP_103224936.1">
    <property type="nucleotide sequence ID" value="NZ_PPCN01000013.1"/>
</dbReference>
<name>A0A2S3UL77_9HYPH</name>
<dbReference type="Pfam" id="PF00440">
    <property type="entry name" value="TetR_N"/>
    <property type="match status" value="1"/>
</dbReference>
<comment type="caution">
    <text evidence="6">The sequence shown here is derived from an EMBL/GenBank/DDBJ whole genome shotgun (WGS) entry which is preliminary data.</text>
</comment>
<dbReference type="AlphaFoldDB" id="A0A2S3UL77"/>
<dbReference type="InterPro" id="IPR009057">
    <property type="entry name" value="Homeodomain-like_sf"/>
</dbReference>
<organism evidence="6 7">
    <name type="scientific">Roseibium marinum</name>
    <dbReference type="NCBI Taxonomy" id="281252"/>
    <lineage>
        <taxon>Bacteria</taxon>
        <taxon>Pseudomonadati</taxon>
        <taxon>Pseudomonadota</taxon>
        <taxon>Alphaproteobacteria</taxon>
        <taxon>Hyphomicrobiales</taxon>
        <taxon>Stappiaceae</taxon>
        <taxon>Roseibium</taxon>
    </lineage>
</organism>
<evidence type="ECO:0000313" key="7">
    <source>
        <dbReference type="Proteomes" id="UP000236959"/>
    </source>
</evidence>
<gene>
    <name evidence="6" type="ORF">CLV41_11345</name>
</gene>
<dbReference type="Gene3D" id="1.10.10.60">
    <property type="entry name" value="Homeodomain-like"/>
    <property type="match status" value="1"/>
</dbReference>
<proteinExistence type="predicted"/>
<reference evidence="6 7" key="1">
    <citation type="submission" date="2018-01" db="EMBL/GenBank/DDBJ databases">
        <title>Genomic Encyclopedia of Archaeal and Bacterial Type Strains, Phase II (KMG-II): from individual species to whole genera.</title>
        <authorList>
            <person name="Goeker M."/>
        </authorList>
    </citation>
    <scope>NUCLEOTIDE SEQUENCE [LARGE SCALE GENOMIC DNA]</scope>
    <source>
        <strain evidence="6 7">DSM 17023</strain>
    </source>
</reference>
<dbReference type="InterPro" id="IPR001647">
    <property type="entry name" value="HTH_TetR"/>
</dbReference>
<evidence type="ECO:0000256" key="4">
    <source>
        <dbReference type="PROSITE-ProRule" id="PRU00335"/>
    </source>
</evidence>
<dbReference type="OrthoDB" id="9779746at2"/>
<feature type="domain" description="HTH tetR-type" evidence="5">
    <location>
        <begin position="8"/>
        <end position="68"/>
    </location>
</feature>
<feature type="DNA-binding region" description="H-T-H motif" evidence="4">
    <location>
        <begin position="31"/>
        <end position="50"/>
    </location>
</feature>
<dbReference type="PANTHER" id="PTHR47506">
    <property type="entry name" value="TRANSCRIPTIONAL REGULATORY PROTEIN"/>
    <property type="match status" value="1"/>
</dbReference>
<evidence type="ECO:0000313" key="6">
    <source>
        <dbReference type="EMBL" id="POF28482.1"/>
    </source>
</evidence>
<dbReference type="Proteomes" id="UP000236959">
    <property type="component" value="Unassembled WGS sequence"/>
</dbReference>
<dbReference type="InterPro" id="IPR036271">
    <property type="entry name" value="Tet_transcr_reg_TetR-rel_C_sf"/>
</dbReference>
<dbReference type="SUPFAM" id="SSF46689">
    <property type="entry name" value="Homeodomain-like"/>
    <property type="match status" value="1"/>
</dbReference>
<protein>
    <submittedName>
        <fullName evidence="6">AcrR family transcriptional regulator</fullName>
    </submittedName>
</protein>
<dbReference type="PROSITE" id="PS50977">
    <property type="entry name" value="HTH_TETR_2"/>
    <property type="match status" value="1"/>
</dbReference>
<keyword evidence="3" id="KW-0804">Transcription</keyword>